<keyword evidence="5 13" id="KW-0032">Aminotransferase</keyword>
<evidence type="ECO:0000313" key="14">
    <source>
        <dbReference type="Proteomes" id="UP000193642"/>
    </source>
</evidence>
<dbReference type="FunFam" id="3.40.640.10:FF:000010">
    <property type="entry name" value="Phosphoserine aminotransferase"/>
    <property type="match status" value="1"/>
</dbReference>
<dbReference type="HAMAP" id="MF_00160">
    <property type="entry name" value="SerC_aminotrans_5"/>
    <property type="match status" value="1"/>
</dbReference>
<dbReference type="InterPro" id="IPR022278">
    <property type="entry name" value="Pser_aminoTfrase"/>
</dbReference>
<evidence type="ECO:0000313" key="13">
    <source>
        <dbReference type="EMBL" id="ORY38775.1"/>
    </source>
</evidence>
<dbReference type="UniPathway" id="UPA00135">
    <property type="reaction ID" value="UER00197"/>
</dbReference>
<feature type="non-terminal residue" evidence="13">
    <location>
        <position position="382"/>
    </location>
</feature>
<comment type="catalytic activity">
    <reaction evidence="10">
        <text>4-(phosphooxy)-L-threonine + 2-oxoglutarate = (R)-3-hydroxy-2-oxo-4-phosphooxybutanoate + L-glutamate</text>
        <dbReference type="Rhea" id="RHEA:16573"/>
        <dbReference type="ChEBI" id="CHEBI:16810"/>
        <dbReference type="ChEBI" id="CHEBI:29985"/>
        <dbReference type="ChEBI" id="CHEBI:58452"/>
        <dbReference type="ChEBI" id="CHEBI:58538"/>
        <dbReference type="EC" id="2.6.1.52"/>
    </reaction>
</comment>
<dbReference type="STRING" id="329046.A0A1Y2BXF6"/>
<accession>A0A1Y2BXF6</accession>
<comment type="catalytic activity">
    <reaction evidence="11">
        <text>O-phospho-L-serine + 2-oxoglutarate = 3-phosphooxypyruvate + L-glutamate</text>
        <dbReference type="Rhea" id="RHEA:14329"/>
        <dbReference type="ChEBI" id="CHEBI:16810"/>
        <dbReference type="ChEBI" id="CHEBI:18110"/>
        <dbReference type="ChEBI" id="CHEBI:29985"/>
        <dbReference type="ChEBI" id="CHEBI:57524"/>
        <dbReference type="EC" id="2.6.1.52"/>
    </reaction>
</comment>
<evidence type="ECO:0000256" key="1">
    <source>
        <dbReference type="ARBA" id="ARBA00001933"/>
    </source>
</evidence>
<dbReference type="InterPro" id="IPR015424">
    <property type="entry name" value="PyrdxlP-dep_Trfase"/>
</dbReference>
<keyword evidence="6" id="KW-0028">Amino-acid biosynthesis</keyword>
<sequence>MQNTRVDSTGKRILNFSAGPGLMPQSVLETAAAEMLNFSQGHSLMELSHRSGVFEGVLAETEAAFRRLLSIPSNYKVLFSQGGATTQFSMAPLNLAGSDKAKKVDYIVTGAWSSKAAEEAARLIGKDRVNTVLSTKKSNHNGDIPQLNDWSFSKDPAYVFYCDNETVHGVEFKDKFPFHLVPANVPIVCDMSSNILSTPVDVSKFGVIFAGAQKNMGPAGITVTIVREDLLAPQYKYSGSPIPLLLDFNSYSAHDSMLNTPPTFPIYICGLIFKWLEKDIGGLSQMAAINAQKADLLYSTIESSNGFYSCPVAKPYRSRMNVPFLVKGGKGGALETLFLKEAEEKGMIQLAGHRSVGGIRASLYNAMPLDGVQVLVDFMKEF</sequence>
<organism evidence="13 14">
    <name type="scientific">Rhizoclosmatium globosum</name>
    <dbReference type="NCBI Taxonomy" id="329046"/>
    <lineage>
        <taxon>Eukaryota</taxon>
        <taxon>Fungi</taxon>
        <taxon>Fungi incertae sedis</taxon>
        <taxon>Chytridiomycota</taxon>
        <taxon>Chytridiomycota incertae sedis</taxon>
        <taxon>Chytridiomycetes</taxon>
        <taxon>Chytridiales</taxon>
        <taxon>Chytriomycetaceae</taxon>
        <taxon>Rhizoclosmatium</taxon>
    </lineage>
</organism>
<keyword evidence="9" id="KW-0718">Serine biosynthesis</keyword>
<evidence type="ECO:0000256" key="11">
    <source>
        <dbReference type="ARBA" id="ARBA00049007"/>
    </source>
</evidence>
<comment type="cofactor">
    <cofactor evidence="1">
        <name>pyridoxal 5'-phosphate</name>
        <dbReference type="ChEBI" id="CHEBI:597326"/>
    </cofactor>
</comment>
<dbReference type="Gene3D" id="3.40.640.10">
    <property type="entry name" value="Type I PLP-dependent aspartate aminotransferase-like (Major domain)"/>
    <property type="match status" value="1"/>
</dbReference>
<evidence type="ECO:0000256" key="8">
    <source>
        <dbReference type="ARBA" id="ARBA00022898"/>
    </source>
</evidence>
<dbReference type="GO" id="GO:0030170">
    <property type="term" value="F:pyridoxal phosphate binding"/>
    <property type="evidence" value="ECO:0007669"/>
    <property type="project" value="TreeGrafter"/>
</dbReference>
<evidence type="ECO:0000256" key="7">
    <source>
        <dbReference type="ARBA" id="ARBA00022679"/>
    </source>
</evidence>
<dbReference type="InterPro" id="IPR015421">
    <property type="entry name" value="PyrdxlP-dep_Trfase_major"/>
</dbReference>
<protein>
    <recommendedName>
        <fullName evidence="4">phosphoserine transaminase</fullName>
        <ecNumber evidence="4">2.6.1.52</ecNumber>
    </recommendedName>
</protein>
<gene>
    <name evidence="13" type="ORF">BCR33DRAFT_682170</name>
</gene>
<dbReference type="EMBL" id="MCGO01000042">
    <property type="protein sequence ID" value="ORY38775.1"/>
    <property type="molecule type" value="Genomic_DNA"/>
</dbReference>
<dbReference type="NCBIfam" id="TIGR01364">
    <property type="entry name" value="serC_1"/>
    <property type="match status" value="1"/>
</dbReference>
<evidence type="ECO:0000256" key="2">
    <source>
        <dbReference type="ARBA" id="ARBA00005099"/>
    </source>
</evidence>
<reference evidence="13 14" key="1">
    <citation type="submission" date="2016-07" db="EMBL/GenBank/DDBJ databases">
        <title>Pervasive Adenine N6-methylation of Active Genes in Fungi.</title>
        <authorList>
            <consortium name="DOE Joint Genome Institute"/>
            <person name="Mondo S.J."/>
            <person name="Dannebaum R.O."/>
            <person name="Kuo R.C."/>
            <person name="Labutti K."/>
            <person name="Haridas S."/>
            <person name="Kuo A."/>
            <person name="Salamov A."/>
            <person name="Ahrendt S.R."/>
            <person name="Lipzen A."/>
            <person name="Sullivan W."/>
            <person name="Andreopoulos W.B."/>
            <person name="Clum A."/>
            <person name="Lindquist E."/>
            <person name="Daum C."/>
            <person name="Ramamoorthy G.K."/>
            <person name="Gryganskyi A."/>
            <person name="Culley D."/>
            <person name="Magnuson J.K."/>
            <person name="James T.Y."/>
            <person name="O'Malley M.A."/>
            <person name="Stajich J.E."/>
            <person name="Spatafora J.W."/>
            <person name="Visel A."/>
            <person name="Grigoriev I.V."/>
        </authorList>
    </citation>
    <scope>NUCLEOTIDE SEQUENCE [LARGE SCALE GENOMIC DNA]</scope>
    <source>
        <strain evidence="13 14">JEL800</strain>
    </source>
</reference>
<evidence type="ECO:0000256" key="5">
    <source>
        <dbReference type="ARBA" id="ARBA00022576"/>
    </source>
</evidence>
<evidence type="ECO:0000256" key="10">
    <source>
        <dbReference type="ARBA" id="ARBA00047630"/>
    </source>
</evidence>
<evidence type="ECO:0000256" key="9">
    <source>
        <dbReference type="ARBA" id="ARBA00023299"/>
    </source>
</evidence>
<dbReference type="PANTHER" id="PTHR43247">
    <property type="entry name" value="PHOSPHOSERINE AMINOTRANSFERASE"/>
    <property type="match status" value="1"/>
</dbReference>
<name>A0A1Y2BXF6_9FUNG</name>
<comment type="caution">
    <text evidence="13">The sequence shown here is derived from an EMBL/GenBank/DDBJ whole genome shotgun (WGS) entry which is preliminary data.</text>
</comment>
<dbReference type="GO" id="GO:0004648">
    <property type="term" value="F:O-phospho-L-serine:2-oxoglutarate aminotransferase activity"/>
    <property type="evidence" value="ECO:0007669"/>
    <property type="project" value="UniProtKB-EC"/>
</dbReference>
<proteinExistence type="inferred from homology"/>
<comment type="pathway">
    <text evidence="2">Amino-acid biosynthesis; L-serine biosynthesis; L-serine from 3-phospho-D-glycerate: step 2/3.</text>
</comment>
<evidence type="ECO:0000256" key="4">
    <source>
        <dbReference type="ARBA" id="ARBA00013030"/>
    </source>
</evidence>
<keyword evidence="14" id="KW-1185">Reference proteome</keyword>
<keyword evidence="8" id="KW-0663">Pyridoxal phosphate</keyword>
<dbReference type="NCBIfam" id="NF003764">
    <property type="entry name" value="PRK05355.1"/>
    <property type="match status" value="1"/>
</dbReference>
<dbReference type="GO" id="GO:0006564">
    <property type="term" value="P:L-serine biosynthetic process"/>
    <property type="evidence" value="ECO:0007669"/>
    <property type="project" value="UniProtKB-KW"/>
</dbReference>
<dbReference type="GO" id="GO:0009113">
    <property type="term" value="P:purine nucleobase biosynthetic process"/>
    <property type="evidence" value="ECO:0007669"/>
    <property type="project" value="EnsemblFungi"/>
</dbReference>
<dbReference type="Gene3D" id="3.90.1150.10">
    <property type="entry name" value="Aspartate Aminotransferase, domain 1"/>
    <property type="match status" value="1"/>
</dbReference>
<evidence type="ECO:0000256" key="6">
    <source>
        <dbReference type="ARBA" id="ARBA00022605"/>
    </source>
</evidence>
<evidence type="ECO:0000256" key="3">
    <source>
        <dbReference type="ARBA" id="ARBA00006904"/>
    </source>
</evidence>
<dbReference type="Proteomes" id="UP000193642">
    <property type="component" value="Unassembled WGS sequence"/>
</dbReference>
<feature type="domain" description="Aminotransferase class V" evidence="12">
    <location>
        <begin position="13"/>
        <end position="375"/>
    </location>
</feature>
<keyword evidence="7 13" id="KW-0808">Transferase</keyword>
<dbReference type="GO" id="GO:0005737">
    <property type="term" value="C:cytoplasm"/>
    <property type="evidence" value="ECO:0007669"/>
    <property type="project" value="TreeGrafter"/>
</dbReference>
<dbReference type="EC" id="2.6.1.52" evidence="4"/>
<dbReference type="PIRSF" id="PIRSF000525">
    <property type="entry name" value="SerC"/>
    <property type="match status" value="1"/>
</dbReference>
<dbReference type="SUPFAM" id="SSF53383">
    <property type="entry name" value="PLP-dependent transferases"/>
    <property type="match status" value="1"/>
</dbReference>
<dbReference type="InterPro" id="IPR015422">
    <property type="entry name" value="PyrdxlP-dep_Trfase_small"/>
</dbReference>
<evidence type="ECO:0000259" key="12">
    <source>
        <dbReference type="Pfam" id="PF00266"/>
    </source>
</evidence>
<dbReference type="FunFam" id="3.90.1150.10:FF:000006">
    <property type="entry name" value="Phosphoserine aminotransferase"/>
    <property type="match status" value="1"/>
</dbReference>
<dbReference type="OrthoDB" id="1703350at2759"/>
<dbReference type="AlphaFoldDB" id="A0A1Y2BXF6"/>
<dbReference type="InterPro" id="IPR000192">
    <property type="entry name" value="Aminotrans_V_dom"/>
</dbReference>
<dbReference type="PANTHER" id="PTHR43247:SF1">
    <property type="entry name" value="PHOSPHOSERINE AMINOTRANSFERASE"/>
    <property type="match status" value="1"/>
</dbReference>
<comment type="similarity">
    <text evidence="3">Belongs to the class-V pyridoxal-phosphate-dependent aminotransferase family. SerC subfamily.</text>
</comment>
<dbReference type="Pfam" id="PF00266">
    <property type="entry name" value="Aminotran_5"/>
    <property type="match status" value="1"/>
</dbReference>